<dbReference type="OrthoDB" id="2538110at2759"/>
<evidence type="ECO:0000256" key="1">
    <source>
        <dbReference type="SAM" id="MobiDB-lite"/>
    </source>
</evidence>
<dbReference type="AlphaFoldDB" id="B0DX14"/>
<feature type="transmembrane region" description="Helical" evidence="2">
    <location>
        <begin position="55"/>
        <end position="74"/>
    </location>
</feature>
<keyword evidence="4" id="KW-1185">Reference proteome</keyword>
<dbReference type="RefSeq" id="XP_001888502.1">
    <property type="nucleotide sequence ID" value="XM_001888467.1"/>
</dbReference>
<dbReference type="Proteomes" id="UP000001194">
    <property type="component" value="Unassembled WGS sequence"/>
</dbReference>
<dbReference type="InParanoid" id="B0DX14"/>
<feature type="region of interest" description="Disordered" evidence="1">
    <location>
        <begin position="22"/>
        <end position="48"/>
    </location>
</feature>
<accession>B0DX14</accession>
<keyword evidence="2" id="KW-0472">Membrane</keyword>
<evidence type="ECO:0000313" key="3">
    <source>
        <dbReference type="EMBL" id="EDR00908.1"/>
    </source>
</evidence>
<dbReference type="KEGG" id="lbc:LACBIDRAFT_333774"/>
<feature type="compositionally biased region" description="Basic residues" evidence="1">
    <location>
        <begin position="134"/>
        <end position="151"/>
    </location>
</feature>
<dbReference type="STRING" id="486041.B0DX14"/>
<keyword evidence="2" id="KW-1133">Transmembrane helix</keyword>
<evidence type="ECO:0000313" key="4">
    <source>
        <dbReference type="Proteomes" id="UP000001194"/>
    </source>
</evidence>
<keyword evidence="2" id="KW-0812">Transmembrane</keyword>
<sequence length="151" mass="17272">MNVRHRVNELRSYNESGEDLFLKDDERDGQLQPTAADESDTEDADTSNISPASRWRRLAFIFLCALVVLFAFLIRGSSKKKPETLYASRYSREFKFRPAASPIITETLKDGRMRLRGATPPPKTLEAKITPTTKARRKKKTGTRKPKRKTN</sequence>
<dbReference type="HOGENOM" id="CLU_1731757_0_0_1"/>
<reference evidence="3 4" key="1">
    <citation type="journal article" date="2008" name="Nature">
        <title>The genome of Laccaria bicolor provides insights into mycorrhizal symbiosis.</title>
        <authorList>
            <person name="Martin F."/>
            <person name="Aerts A."/>
            <person name="Ahren D."/>
            <person name="Brun A."/>
            <person name="Danchin E.G.J."/>
            <person name="Duchaussoy F."/>
            <person name="Gibon J."/>
            <person name="Kohler A."/>
            <person name="Lindquist E."/>
            <person name="Pereda V."/>
            <person name="Salamov A."/>
            <person name="Shapiro H.J."/>
            <person name="Wuyts J."/>
            <person name="Blaudez D."/>
            <person name="Buee M."/>
            <person name="Brokstein P."/>
            <person name="Canbaeck B."/>
            <person name="Cohen D."/>
            <person name="Courty P.E."/>
            <person name="Coutinho P.M."/>
            <person name="Delaruelle C."/>
            <person name="Detter J.C."/>
            <person name="Deveau A."/>
            <person name="DiFazio S."/>
            <person name="Duplessis S."/>
            <person name="Fraissinet-Tachet L."/>
            <person name="Lucic E."/>
            <person name="Frey-Klett P."/>
            <person name="Fourrey C."/>
            <person name="Feussner I."/>
            <person name="Gay G."/>
            <person name="Grimwood J."/>
            <person name="Hoegger P.J."/>
            <person name="Jain P."/>
            <person name="Kilaru S."/>
            <person name="Labbe J."/>
            <person name="Lin Y.C."/>
            <person name="Legue V."/>
            <person name="Le Tacon F."/>
            <person name="Marmeisse R."/>
            <person name="Melayah D."/>
            <person name="Montanini B."/>
            <person name="Muratet M."/>
            <person name="Nehls U."/>
            <person name="Niculita-Hirzel H."/>
            <person name="Oudot-Le Secq M.P."/>
            <person name="Peter M."/>
            <person name="Quesneville H."/>
            <person name="Rajashekar B."/>
            <person name="Reich M."/>
            <person name="Rouhier N."/>
            <person name="Schmutz J."/>
            <person name="Yin T."/>
            <person name="Chalot M."/>
            <person name="Henrissat B."/>
            <person name="Kuees U."/>
            <person name="Lucas S."/>
            <person name="Van de Peer Y."/>
            <person name="Podila G.K."/>
            <person name="Polle A."/>
            <person name="Pukkila P.J."/>
            <person name="Richardson P.M."/>
            <person name="Rouze P."/>
            <person name="Sanders I.R."/>
            <person name="Stajich J.E."/>
            <person name="Tunlid A."/>
            <person name="Tuskan G."/>
            <person name="Grigoriev I.V."/>
        </authorList>
    </citation>
    <scope>NUCLEOTIDE SEQUENCE [LARGE SCALE GENOMIC DNA]</scope>
    <source>
        <strain evidence="4">S238N-H82 / ATCC MYA-4686</strain>
    </source>
</reference>
<name>B0DX14_LACBS</name>
<proteinExistence type="predicted"/>
<feature type="region of interest" description="Disordered" evidence="1">
    <location>
        <begin position="110"/>
        <end position="151"/>
    </location>
</feature>
<gene>
    <name evidence="3" type="ORF">LACBIDRAFT_333774</name>
</gene>
<dbReference type="GeneID" id="6084156"/>
<dbReference type="EMBL" id="DS547145">
    <property type="protein sequence ID" value="EDR00908.1"/>
    <property type="molecule type" value="Genomic_DNA"/>
</dbReference>
<organism evidence="4">
    <name type="scientific">Laccaria bicolor (strain S238N-H82 / ATCC MYA-4686)</name>
    <name type="common">Bicoloured deceiver</name>
    <name type="synonym">Laccaria laccata var. bicolor</name>
    <dbReference type="NCBI Taxonomy" id="486041"/>
    <lineage>
        <taxon>Eukaryota</taxon>
        <taxon>Fungi</taxon>
        <taxon>Dikarya</taxon>
        <taxon>Basidiomycota</taxon>
        <taxon>Agaricomycotina</taxon>
        <taxon>Agaricomycetes</taxon>
        <taxon>Agaricomycetidae</taxon>
        <taxon>Agaricales</taxon>
        <taxon>Agaricineae</taxon>
        <taxon>Hydnangiaceae</taxon>
        <taxon>Laccaria</taxon>
    </lineage>
</organism>
<evidence type="ECO:0000256" key="2">
    <source>
        <dbReference type="SAM" id="Phobius"/>
    </source>
</evidence>
<protein>
    <submittedName>
        <fullName evidence="3">Predicted protein</fullName>
    </submittedName>
</protein>